<keyword evidence="3" id="KW-1185">Reference proteome</keyword>
<accession>A0A010QMS8</accession>
<comment type="caution">
    <text evidence="2">The sequence shown here is derived from an EMBL/GenBank/DDBJ whole genome shotgun (WGS) entry which is preliminary data.</text>
</comment>
<dbReference type="KEGG" id="cfj:CFIO01_04341"/>
<organism evidence="2 3">
    <name type="scientific">Colletotrichum fioriniae PJ7</name>
    <dbReference type="NCBI Taxonomy" id="1445577"/>
    <lineage>
        <taxon>Eukaryota</taxon>
        <taxon>Fungi</taxon>
        <taxon>Dikarya</taxon>
        <taxon>Ascomycota</taxon>
        <taxon>Pezizomycotina</taxon>
        <taxon>Sordariomycetes</taxon>
        <taxon>Hypocreomycetidae</taxon>
        <taxon>Glomerellales</taxon>
        <taxon>Glomerellaceae</taxon>
        <taxon>Colletotrichum</taxon>
        <taxon>Colletotrichum acutatum species complex</taxon>
    </lineage>
</organism>
<evidence type="ECO:0000256" key="1">
    <source>
        <dbReference type="SAM" id="MobiDB-lite"/>
    </source>
</evidence>
<feature type="region of interest" description="Disordered" evidence="1">
    <location>
        <begin position="110"/>
        <end position="133"/>
    </location>
</feature>
<evidence type="ECO:0000313" key="2">
    <source>
        <dbReference type="EMBL" id="EXF77995.1"/>
    </source>
</evidence>
<dbReference type="AlphaFoldDB" id="A0A010QMS8"/>
<evidence type="ECO:0000313" key="3">
    <source>
        <dbReference type="Proteomes" id="UP000020467"/>
    </source>
</evidence>
<proteinExistence type="predicted"/>
<dbReference type="OrthoDB" id="3200925at2759"/>
<dbReference type="Proteomes" id="UP000020467">
    <property type="component" value="Unassembled WGS sequence"/>
</dbReference>
<dbReference type="EMBL" id="JARH01000671">
    <property type="protein sequence ID" value="EXF77995.1"/>
    <property type="molecule type" value="Genomic_DNA"/>
</dbReference>
<name>A0A010QMS8_9PEZI</name>
<reference evidence="2 3" key="1">
    <citation type="submission" date="2014-02" db="EMBL/GenBank/DDBJ databases">
        <title>The genome sequence of Colletotrichum fioriniae PJ7.</title>
        <authorList>
            <person name="Baroncelli R."/>
            <person name="Thon M.R."/>
        </authorList>
    </citation>
    <scope>NUCLEOTIDE SEQUENCE [LARGE SCALE GENOMIC DNA]</scope>
    <source>
        <strain evidence="2 3">PJ7</strain>
    </source>
</reference>
<gene>
    <name evidence="2" type="ORF">CFIO01_04341</name>
</gene>
<sequence length="133" mass="14194">MSNNSQPQPDWSKMPPSDEIIWTDVTSANGRTFKVGVPKGTPTTSAEVNGPAAIIDPIELAAIQGKDVLHILETIQRHKGSGLGSVVAEVLFPADYMLVSKQAMRTDYRTTGAKSSTPIDVLDLAGGKDEEDT</sequence>
<dbReference type="HOGENOM" id="CLU_1906571_0_0_1"/>
<protein>
    <submittedName>
        <fullName evidence="2">Uncharacterized protein</fullName>
    </submittedName>
</protein>